<dbReference type="CDD" id="cd18186">
    <property type="entry name" value="BTB_POZ_ZBTB_KLHL-like"/>
    <property type="match status" value="1"/>
</dbReference>
<dbReference type="OrthoDB" id="6359816at2759"/>
<dbReference type="SMART" id="SM00225">
    <property type="entry name" value="BTB"/>
    <property type="match status" value="1"/>
</dbReference>
<dbReference type="PANTHER" id="PTHR47843">
    <property type="entry name" value="BTB DOMAIN-CONTAINING PROTEIN-RELATED"/>
    <property type="match status" value="1"/>
</dbReference>
<dbReference type="Pfam" id="PF00651">
    <property type="entry name" value="BTB"/>
    <property type="match status" value="1"/>
</dbReference>
<organism evidence="3 4">
    <name type="scientific">Peltaster fructicola</name>
    <dbReference type="NCBI Taxonomy" id="286661"/>
    <lineage>
        <taxon>Eukaryota</taxon>
        <taxon>Fungi</taxon>
        <taxon>Dikarya</taxon>
        <taxon>Ascomycota</taxon>
        <taxon>Pezizomycotina</taxon>
        <taxon>Dothideomycetes</taxon>
        <taxon>Dothideomycetes incertae sedis</taxon>
        <taxon>Peltaster</taxon>
    </lineage>
</organism>
<dbReference type="PANTHER" id="PTHR47843:SF5">
    <property type="entry name" value="BTB_POZ DOMAIN PROTEIN"/>
    <property type="match status" value="1"/>
</dbReference>
<evidence type="ECO:0000259" key="2">
    <source>
        <dbReference type="PROSITE" id="PS50097"/>
    </source>
</evidence>
<dbReference type="InterPro" id="IPR000210">
    <property type="entry name" value="BTB/POZ_dom"/>
</dbReference>
<dbReference type="EMBL" id="CP051141">
    <property type="protein sequence ID" value="QIW98376.1"/>
    <property type="molecule type" value="Genomic_DNA"/>
</dbReference>
<proteinExistence type="predicted"/>
<feature type="region of interest" description="Disordered" evidence="1">
    <location>
        <begin position="268"/>
        <end position="299"/>
    </location>
</feature>
<feature type="domain" description="BTB" evidence="2">
    <location>
        <begin position="21"/>
        <end position="88"/>
    </location>
</feature>
<dbReference type="AlphaFoldDB" id="A0A6H0XUD3"/>
<dbReference type="SUPFAM" id="SSF54695">
    <property type="entry name" value="POZ domain"/>
    <property type="match status" value="1"/>
</dbReference>
<dbReference type="Proteomes" id="UP000503462">
    <property type="component" value="Chromosome 3"/>
</dbReference>
<dbReference type="InterPro" id="IPR011333">
    <property type="entry name" value="SKP1/BTB/POZ_sf"/>
</dbReference>
<name>A0A6H0XUD3_9PEZI</name>
<dbReference type="Gene3D" id="3.30.710.10">
    <property type="entry name" value="Potassium Channel Kv1.1, Chain A"/>
    <property type="match status" value="1"/>
</dbReference>
<reference evidence="3 4" key="1">
    <citation type="journal article" date="2016" name="Sci. Rep.">
        <title>Peltaster fructicola genome reveals evolution from an invasive phytopathogen to an ectophytic parasite.</title>
        <authorList>
            <person name="Xu C."/>
            <person name="Chen H."/>
            <person name="Gleason M.L."/>
            <person name="Xu J.R."/>
            <person name="Liu H."/>
            <person name="Zhang R."/>
            <person name="Sun G."/>
        </authorList>
    </citation>
    <scope>NUCLEOTIDE SEQUENCE [LARGE SCALE GENOMIC DNA]</scope>
    <source>
        <strain evidence="3 4">LNHT1506</strain>
    </source>
</reference>
<accession>A0A6H0XUD3</accession>
<dbReference type="PROSITE" id="PS50097">
    <property type="entry name" value="BTB"/>
    <property type="match status" value="1"/>
</dbReference>
<evidence type="ECO:0000313" key="3">
    <source>
        <dbReference type="EMBL" id="QIW98376.1"/>
    </source>
</evidence>
<protein>
    <recommendedName>
        <fullName evidence="2">BTB domain-containing protein</fullName>
    </recommendedName>
</protein>
<evidence type="ECO:0000313" key="4">
    <source>
        <dbReference type="Proteomes" id="UP000503462"/>
    </source>
</evidence>
<keyword evidence="4" id="KW-1185">Reference proteome</keyword>
<evidence type="ECO:0000256" key="1">
    <source>
        <dbReference type="SAM" id="MobiDB-lite"/>
    </source>
</evidence>
<gene>
    <name evidence="3" type="ORF">AMS68_003894</name>
</gene>
<sequence>MATEDERNAETLKLLKYGTYSDFTIFCQGYIFKVHRAILARHSRWFRVCFDGSFVEAQEGFVDLSDDNVHLIAAMLKYCYTDDFDDEPDDIFWWKEYATPQAPLSIVKGSIKPLEFDIYMWALANKYEVLGLESLVRRYFDCSMRDLHRIEDFNSAIEAAYLYVVLPTDWYKDQLLYAILTKLPKLTGPTSRLYLSTPQFACRFASLMASAMTMNPARMMKCQSPKCRKETEIRRFMSAVWQCEKCRRVNTTTYVMEWWQELDKQITTPAELPPPPTVAVRPELPRTATRWPDQPIVTS</sequence>